<dbReference type="AlphaFoldDB" id="A0A8S4PX12"/>
<gene>
    <name evidence="2" type="ORF">OFUS_LOCUS20583</name>
</gene>
<dbReference type="InterPro" id="IPR036591">
    <property type="entry name" value="YggU-like_sf"/>
</dbReference>
<dbReference type="PANTHER" id="PTHR13420">
    <property type="entry name" value="UPF0235 PROTEIN C15ORF40"/>
    <property type="match status" value="1"/>
</dbReference>
<name>A0A8S4PX12_OWEFU</name>
<dbReference type="Proteomes" id="UP000749559">
    <property type="component" value="Unassembled WGS sequence"/>
</dbReference>
<keyword evidence="3" id="KW-1185">Reference proteome</keyword>
<organism evidence="2 3">
    <name type="scientific">Owenia fusiformis</name>
    <name type="common">Polychaete worm</name>
    <dbReference type="NCBI Taxonomy" id="6347"/>
    <lineage>
        <taxon>Eukaryota</taxon>
        <taxon>Metazoa</taxon>
        <taxon>Spiralia</taxon>
        <taxon>Lophotrochozoa</taxon>
        <taxon>Annelida</taxon>
        <taxon>Polychaeta</taxon>
        <taxon>Sedentaria</taxon>
        <taxon>Canalipalpata</taxon>
        <taxon>Sabellida</taxon>
        <taxon>Oweniida</taxon>
        <taxon>Oweniidae</taxon>
        <taxon>Owenia</taxon>
    </lineage>
</organism>
<evidence type="ECO:0000313" key="3">
    <source>
        <dbReference type="Proteomes" id="UP000749559"/>
    </source>
</evidence>
<proteinExistence type="inferred from homology"/>
<comment type="similarity">
    <text evidence="1">Belongs to the UPF0235 family.</text>
</comment>
<dbReference type="HAMAP" id="MF_00634">
    <property type="entry name" value="UPF0235"/>
    <property type="match status" value="1"/>
</dbReference>
<dbReference type="GO" id="GO:0005737">
    <property type="term" value="C:cytoplasm"/>
    <property type="evidence" value="ECO:0007669"/>
    <property type="project" value="TreeGrafter"/>
</dbReference>
<reference evidence="2" key="1">
    <citation type="submission" date="2022-03" db="EMBL/GenBank/DDBJ databases">
        <authorList>
            <person name="Martin C."/>
        </authorList>
    </citation>
    <scope>NUCLEOTIDE SEQUENCE</scope>
</reference>
<dbReference type="SUPFAM" id="SSF69786">
    <property type="entry name" value="YggU-like"/>
    <property type="match status" value="1"/>
</dbReference>
<feature type="non-terminal residue" evidence="2">
    <location>
        <position position="160"/>
    </location>
</feature>
<dbReference type="NCBIfam" id="TIGR00251">
    <property type="entry name" value="DUF167 family protein"/>
    <property type="match status" value="1"/>
</dbReference>
<dbReference type="PANTHER" id="PTHR13420:SF7">
    <property type="entry name" value="UPF0235 PROTEIN C15ORF40"/>
    <property type="match status" value="1"/>
</dbReference>
<dbReference type="SMART" id="SM01152">
    <property type="entry name" value="DUF167"/>
    <property type="match status" value="1"/>
</dbReference>
<dbReference type="Gene3D" id="3.30.1200.10">
    <property type="entry name" value="YggU-like"/>
    <property type="match status" value="1"/>
</dbReference>
<dbReference type="EMBL" id="CAIIXF020000010">
    <property type="protein sequence ID" value="CAH1796140.1"/>
    <property type="molecule type" value="Genomic_DNA"/>
</dbReference>
<dbReference type="Pfam" id="PF02594">
    <property type="entry name" value="DUF167"/>
    <property type="match status" value="1"/>
</dbReference>
<accession>A0A8S4PX12</accession>
<dbReference type="InterPro" id="IPR003746">
    <property type="entry name" value="DUF167"/>
</dbReference>
<sequence length="160" mass="17691">TIWTNRSHFMSCRHPLGVLQLNNALRCMSKMPKKQNTVCGMKTKGNLCGEKDLKIESSSIVTMKKDGSFAINVLAKPGAKQNMITDILPDQLAIQIAAPPVDGEANKELVKYVAKLLDVRKSDVSLDRGSKSRNKILSIKADGLTVEHLTQRFTEHMENG</sequence>
<comment type="caution">
    <text evidence="2">The sequence shown here is derived from an EMBL/GenBank/DDBJ whole genome shotgun (WGS) entry which is preliminary data.</text>
</comment>
<evidence type="ECO:0000313" key="2">
    <source>
        <dbReference type="EMBL" id="CAH1796140.1"/>
    </source>
</evidence>
<protein>
    <submittedName>
        <fullName evidence="2">Uncharacterized protein</fullName>
    </submittedName>
</protein>
<evidence type="ECO:0000256" key="1">
    <source>
        <dbReference type="ARBA" id="ARBA00010364"/>
    </source>
</evidence>